<reference evidence="2" key="2">
    <citation type="submission" date="2010-07" db="EMBL/GenBank/DDBJ databases">
        <authorList>
            <consortium name="The Broad Institute Genome Sequencing Platform"/>
            <consortium name="Broad Institute Genome Sequencing Center for Infectious Disease"/>
            <person name="Ma L.-J."/>
            <person name="Dead R."/>
            <person name="Young S."/>
            <person name="Zeng Q."/>
            <person name="Koehrsen M."/>
            <person name="Alvarado L."/>
            <person name="Berlin A."/>
            <person name="Chapman S.B."/>
            <person name="Chen Z."/>
            <person name="Freedman E."/>
            <person name="Gellesch M."/>
            <person name="Goldberg J."/>
            <person name="Griggs A."/>
            <person name="Gujja S."/>
            <person name="Heilman E.R."/>
            <person name="Heiman D."/>
            <person name="Hepburn T."/>
            <person name="Howarth C."/>
            <person name="Jen D."/>
            <person name="Larson L."/>
            <person name="Mehta T."/>
            <person name="Neiman D."/>
            <person name="Pearson M."/>
            <person name="Roberts A."/>
            <person name="Saif S."/>
            <person name="Shea T."/>
            <person name="Shenoy N."/>
            <person name="Sisk P."/>
            <person name="Stolte C."/>
            <person name="Sykes S."/>
            <person name="Walk T."/>
            <person name="White J."/>
            <person name="Yandava C."/>
            <person name="Haas B."/>
            <person name="Nusbaum C."/>
            <person name="Birren B."/>
        </authorList>
    </citation>
    <scope>NUCLEOTIDE SEQUENCE</scope>
    <source>
        <strain evidence="2">R3-111a-1</strain>
    </source>
</reference>
<dbReference type="EMBL" id="GL385396">
    <property type="protein sequence ID" value="EJT78620.1"/>
    <property type="molecule type" value="Genomic_DNA"/>
</dbReference>
<dbReference type="PANTHER" id="PTHR40625">
    <property type="entry name" value="GTP-BINDING PROTEIN ESDC-RELATED"/>
    <property type="match status" value="1"/>
</dbReference>
<accession>J3NR14</accession>
<feature type="compositionally biased region" description="Polar residues" evidence="1">
    <location>
        <begin position="298"/>
        <end position="322"/>
    </location>
</feature>
<keyword evidence="4" id="KW-1185">Reference proteome</keyword>
<organism evidence="2">
    <name type="scientific">Gaeumannomyces tritici (strain R3-111a-1)</name>
    <name type="common">Wheat and barley take-all root rot fungus</name>
    <name type="synonym">Gaeumannomyces graminis var. tritici</name>
    <dbReference type="NCBI Taxonomy" id="644352"/>
    <lineage>
        <taxon>Eukaryota</taxon>
        <taxon>Fungi</taxon>
        <taxon>Dikarya</taxon>
        <taxon>Ascomycota</taxon>
        <taxon>Pezizomycotina</taxon>
        <taxon>Sordariomycetes</taxon>
        <taxon>Sordariomycetidae</taxon>
        <taxon>Magnaporthales</taxon>
        <taxon>Magnaporthaceae</taxon>
        <taxon>Gaeumannomyces</taxon>
    </lineage>
</organism>
<dbReference type="Proteomes" id="UP000006039">
    <property type="component" value="Unassembled WGS sequence"/>
</dbReference>
<name>J3NR14_GAET3</name>
<feature type="compositionally biased region" description="Low complexity" evidence="1">
    <location>
        <begin position="127"/>
        <end position="141"/>
    </location>
</feature>
<feature type="compositionally biased region" description="Basic residues" evidence="1">
    <location>
        <begin position="113"/>
        <end position="126"/>
    </location>
</feature>
<feature type="compositionally biased region" description="Low complexity" evidence="1">
    <location>
        <begin position="260"/>
        <end position="271"/>
    </location>
</feature>
<reference evidence="4" key="1">
    <citation type="submission" date="2010-07" db="EMBL/GenBank/DDBJ databases">
        <title>The genome sequence of Gaeumannomyces graminis var. tritici strain R3-111a-1.</title>
        <authorList>
            <consortium name="The Broad Institute Genome Sequencing Platform"/>
            <person name="Ma L.-J."/>
            <person name="Dead R."/>
            <person name="Young S."/>
            <person name="Zeng Q."/>
            <person name="Koehrsen M."/>
            <person name="Alvarado L."/>
            <person name="Berlin A."/>
            <person name="Chapman S.B."/>
            <person name="Chen Z."/>
            <person name="Freedman E."/>
            <person name="Gellesch M."/>
            <person name="Goldberg J."/>
            <person name="Griggs A."/>
            <person name="Gujja S."/>
            <person name="Heilman E.R."/>
            <person name="Heiman D."/>
            <person name="Hepburn T."/>
            <person name="Howarth C."/>
            <person name="Jen D."/>
            <person name="Larson L."/>
            <person name="Mehta T."/>
            <person name="Neiman D."/>
            <person name="Pearson M."/>
            <person name="Roberts A."/>
            <person name="Saif S."/>
            <person name="Shea T."/>
            <person name="Shenoy N."/>
            <person name="Sisk P."/>
            <person name="Stolte C."/>
            <person name="Sykes S."/>
            <person name="Walk T."/>
            <person name="White J."/>
            <person name="Yandava C."/>
            <person name="Haas B."/>
            <person name="Nusbaum C."/>
            <person name="Birren B."/>
        </authorList>
    </citation>
    <scope>NUCLEOTIDE SEQUENCE [LARGE SCALE GENOMIC DNA]</scope>
    <source>
        <strain evidence="4">R3-111a-1</strain>
    </source>
</reference>
<evidence type="ECO:0000256" key="1">
    <source>
        <dbReference type="SAM" id="MobiDB-lite"/>
    </source>
</evidence>
<dbReference type="RefSeq" id="XP_009219765.1">
    <property type="nucleotide sequence ID" value="XM_009221501.1"/>
</dbReference>
<dbReference type="STRING" id="644352.J3NR14"/>
<reference evidence="2" key="3">
    <citation type="submission" date="2010-09" db="EMBL/GenBank/DDBJ databases">
        <title>Annotation of Gaeumannomyces graminis var. tritici R3-111a-1.</title>
        <authorList>
            <consortium name="The Broad Institute Genome Sequencing Platform"/>
            <person name="Ma L.-J."/>
            <person name="Dead R."/>
            <person name="Young S.K."/>
            <person name="Zeng Q."/>
            <person name="Gargeya S."/>
            <person name="Fitzgerald M."/>
            <person name="Haas B."/>
            <person name="Abouelleil A."/>
            <person name="Alvarado L."/>
            <person name="Arachchi H.M."/>
            <person name="Berlin A."/>
            <person name="Brown A."/>
            <person name="Chapman S.B."/>
            <person name="Chen Z."/>
            <person name="Dunbar C."/>
            <person name="Freedman E."/>
            <person name="Gearin G."/>
            <person name="Gellesch M."/>
            <person name="Goldberg J."/>
            <person name="Griggs A."/>
            <person name="Gujja S."/>
            <person name="Heiman D."/>
            <person name="Howarth C."/>
            <person name="Larson L."/>
            <person name="Lui A."/>
            <person name="MacDonald P.J.P."/>
            <person name="Mehta T."/>
            <person name="Montmayeur A."/>
            <person name="Murphy C."/>
            <person name="Neiman D."/>
            <person name="Pearson M."/>
            <person name="Priest M."/>
            <person name="Roberts A."/>
            <person name="Saif S."/>
            <person name="Shea T."/>
            <person name="Shenoy N."/>
            <person name="Sisk P."/>
            <person name="Stolte C."/>
            <person name="Sykes S."/>
            <person name="Yandava C."/>
            <person name="Wortman J."/>
            <person name="Nusbaum C."/>
            <person name="Birren B."/>
        </authorList>
    </citation>
    <scope>NUCLEOTIDE SEQUENCE</scope>
    <source>
        <strain evidence="2">R3-111a-1</strain>
    </source>
</reference>
<dbReference type="HOGENOM" id="CLU_027580_0_0_1"/>
<dbReference type="OrthoDB" id="5422351at2759"/>
<protein>
    <submittedName>
        <fullName evidence="2 3">Uncharacterized protein</fullName>
    </submittedName>
</protein>
<dbReference type="PANTHER" id="PTHR40625:SF1">
    <property type="entry name" value="AMP-ACTIVATED PROTEIN KINASE GLYCOGEN-BINDING DOMAIN-CONTAINING PROTEIN"/>
    <property type="match status" value="1"/>
</dbReference>
<evidence type="ECO:0000313" key="3">
    <source>
        <dbReference type="EnsemblFungi" id="EJT78620"/>
    </source>
</evidence>
<dbReference type="VEuPathDB" id="FungiDB:GGTG_03719"/>
<sequence>MERDVRRDRGQWKGCHSFENGGLKMGETYYYYYELDGSTEVHDPSLPSTTACPSLPGQPVNTIHVPFEMPARKRSASLSSVRDCDFMTVKPEDKFIPTRAAPPDPEQPLCRRGTSHVRSLVHKRSTRSLSPNPSWSWSPRRLFSRSKSSHNQKDSARNDVEPDSHPVVVLMEETDERTTFRSPSAQSSRSRDISPDSLLRFLSDDTPLPSVEFAVEGYLDRPAVATTEDIAEENDDDDNFATSAQSESAPVTVLSPPPSQRSFSSSSSLVLLDKKSRPQTPAYPIRSAPSLPTLDASRPQSRLSTNSLIAPHSPESTLSQAPSFYFSDDDDEDEEEAEVDVEDDGFGLKPLQAINTSFGPSFGSLLANFSCYTLPEAAVSENKMTTTTTTRTDAAAHQEAVAPVISIARIEETSDLADELRWMTPAITKA</sequence>
<feature type="compositionally biased region" description="Acidic residues" evidence="1">
    <location>
        <begin position="327"/>
        <end position="338"/>
    </location>
</feature>
<gene>
    <name evidence="3" type="primary">20344177</name>
    <name evidence="2" type="ORF">GGTG_03719</name>
</gene>
<dbReference type="AlphaFoldDB" id="J3NR14"/>
<dbReference type="EnsemblFungi" id="EJT78620">
    <property type="protein sequence ID" value="EJT78620"/>
    <property type="gene ID" value="GGTG_03719"/>
</dbReference>
<dbReference type="eggNOG" id="ENOG502SGBF">
    <property type="taxonomic scope" value="Eukaryota"/>
</dbReference>
<evidence type="ECO:0000313" key="2">
    <source>
        <dbReference type="EMBL" id="EJT78620.1"/>
    </source>
</evidence>
<reference evidence="3" key="5">
    <citation type="submission" date="2018-04" db="UniProtKB">
        <authorList>
            <consortium name="EnsemblFungi"/>
        </authorList>
    </citation>
    <scope>IDENTIFICATION</scope>
    <source>
        <strain evidence="3">R3-111a-1</strain>
    </source>
</reference>
<evidence type="ECO:0000313" key="4">
    <source>
        <dbReference type="Proteomes" id="UP000006039"/>
    </source>
</evidence>
<feature type="compositionally biased region" description="Acidic residues" evidence="1">
    <location>
        <begin position="229"/>
        <end position="239"/>
    </location>
</feature>
<reference evidence="3" key="4">
    <citation type="journal article" date="2015" name="G3 (Bethesda)">
        <title>Genome sequences of three phytopathogenic species of the Magnaporthaceae family of fungi.</title>
        <authorList>
            <person name="Okagaki L.H."/>
            <person name="Nunes C.C."/>
            <person name="Sailsbery J."/>
            <person name="Clay B."/>
            <person name="Brown D."/>
            <person name="John T."/>
            <person name="Oh Y."/>
            <person name="Young N."/>
            <person name="Fitzgerald M."/>
            <person name="Haas B.J."/>
            <person name="Zeng Q."/>
            <person name="Young S."/>
            <person name="Adiconis X."/>
            <person name="Fan L."/>
            <person name="Levin J.Z."/>
            <person name="Mitchell T.K."/>
            <person name="Okubara P.A."/>
            <person name="Farman M.L."/>
            <person name="Kohn L.M."/>
            <person name="Birren B."/>
            <person name="Ma L.-J."/>
            <person name="Dean R.A."/>
        </authorList>
    </citation>
    <scope>NUCLEOTIDE SEQUENCE</scope>
    <source>
        <strain evidence="3">R3-111a-1</strain>
    </source>
</reference>
<dbReference type="GeneID" id="20344177"/>
<feature type="region of interest" description="Disordered" evidence="1">
    <location>
        <begin position="95"/>
        <end position="194"/>
    </location>
</feature>
<feature type="compositionally biased region" description="Basic and acidic residues" evidence="1">
    <location>
        <begin position="151"/>
        <end position="164"/>
    </location>
</feature>
<proteinExistence type="predicted"/>
<feature type="region of interest" description="Disordered" evidence="1">
    <location>
        <begin position="224"/>
        <end position="338"/>
    </location>
</feature>